<dbReference type="GO" id="GO:0045944">
    <property type="term" value="P:positive regulation of transcription by RNA polymerase II"/>
    <property type="evidence" value="ECO:0007669"/>
    <property type="project" value="TreeGrafter"/>
</dbReference>
<keyword evidence="4" id="KW-0804">Transcription</keyword>
<dbReference type="InterPro" id="IPR036638">
    <property type="entry name" value="HLH_DNA-bd_sf"/>
</dbReference>
<proteinExistence type="predicted"/>
<dbReference type="CDD" id="cd00083">
    <property type="entry name" value="bHLH_SF"/>
    <property type="match status" value="1"/>
</dbReference>
<name>A0A409WC62_9AGAR</name>
<evidence type="ECO:0000256" key="1">
    <source>
        <dbReference type="ARBA" id="ARBA00023015"/>
    </source>
</evidence>
<dbReference type="STRING" id="231916.A0A409WC62"/>
<comment type="caution">
    <text evidence="9">The sequence shown here is derived from an EMBL/GenBank/DDBJ whole genome shotgun (WGS) entry which is preliminary data.</text>
</comment>
<dbReference type="EMBL" id="NHYE01005195">
    <property type="protein sequence ID" value="PPQ76107.1"/>
    <property type="molecule type" value="Genomic_DNA"/>
</dbReference>
<evidence type="ECO:0000256" key="4">
    <source>
        <dbReference type="ARBA" id="ARBA00023163"/>
    </source>
</evidence>
<feature type="coiled-coil region" evidence="6">
    <location>
        <begin position="144"/>
        <end position="171"/>
    </location>
</feature>
<feature type="region of interest" description="Disordered" evidence="7">
    <location>
        <begin position="1"/>
        <end position="98"/>
    </location>
</feature>
<protein>
    <recommendedName>
        <fullName evidence="8">BHLH domain-containing protein</fullName>
    </recommendedName>
</protein>
<reference evidence="9 10" key="1">
    <citation type="journal article" date="2018" name="Evol. Lett.">
        <title>Horizontal gene cluster transfer increased hallucinogenic mushroom diversity.</title>
        <authorList>
            <person name="Reynolds H.T."/>
            <person name="Vijayakumar V."/>
            <person name="Gluck-Thaler E."/>
            <person name="Korotkin H.B."/>
            <person name="Matheny P.B."/>
            <person name="Slot J.C."/>
        </authorList>
    </citation>
    <scope>NUCLEOTIDE SEQUENCE [LARGE SCALE GENOMIC DNA]</scope>
    <source>
        <strain evidence="9 10">SRW20</strain>
    </source>
</reference>
<dbReference type="AlphaFoldDB" id="A0A409WC62"/>
<dbReference type="PANTHER" id="PTHR10328">
    <property type="entry name" value="PROTEIN MAX MYC-ASSOCIATED FACTOR X"/>
    <property type="match status" value="1"/>
</dbReference>
<dbReference type="GO" id="GO:0046983">
    <property type="term" value="F:protein dimerization activity"/>
    <property type="evidence" value="ECO:0007669"/>
    <property type="project" value="InterPro"/>
</dbReference>
<keyword evidence="6" id="KW-0175">Coiled coil</keyword>
<evidence type="ECO:0000256" key="6">
    <source>
        <dbReference type="SAM" id="Coils"/>
    </source>
</evidence>
<feature type="region of interest" description="Disordered" evidence="7">
    <location>
        <begin position="298"/>
        <end position="432"/>
    </location>
</feature>
<evidence type="ECO:0000313" key="10">
    <source>
        <dbReference type="Proteomes" id="UP000284706"/>
    </source>
</evidence>
<feature type="compositionally biased region" description="Low complexity" evidence="7">
    <location>
        <begin position="8"/>
        <end position="71"/>
    </location>
</feature>
<dbReference type="InterPro" id="IPR011598">
    <property type="entry name" value="bHLH_dom"/>
</dbReference>
<dbReference type="GO" id="GO:0003677">
    <property type="term" value="F:DNA binding"/>
    <property type="evidence" value="ECO:0007669"/>
    <property type="project" value="UniProtKB-KW"/>
</dbReference>
<dbReference type="GO" id="GO:0090575">
    <property type="term" value="C:RNA polymerase II transcription regulator complex"/>
    <property type="evidence" value="ECO:0007669"/>
    <property type="project" value="TreeGrafter"/>
</dbReference>
<accession>A0A409WC62</accession>
<sequence length="581" mass="60138">MAMTLPLSPASDAPQPASPSTTTPTGNAAGPANSSGAAPSNTNDTNSNNSNNNNNNASEGSSGASGSAATGGAAGVKRKTSRRANTAERRATHNAVERQRRETLNGRFLDLAQLLPNLSQIRRPSKSSIVNSSIAHIHASRRHRVLAQTQLRALKNEADALRREVNEWRDRAGIPRIEEPVRGEAFSMVLSGELELVSVIGEEEDGEDGVGADEDGFGATGQFMDGVDDNDMMPMSAGGYPPQQHMPHPHHVAMHPQMQHHMQQQHHAQQMYGAHHGHPGHHMEDLDDPRIAAMMMKNGAPGGQNPFAHNLPPQYHQQQQRADYFGGYRQGNGAGFGPHPSQGPYNSQGQVHGQHHLFTPPATAHGLPPAMNRPSTSSAHSTGSHTGSPSPVADGMSPNLSLNTSSLNGPANGSVHGSPVSTSSMDNGLAVPPNTAVSPIGLSGAAAFEGRGSVSPSQTQVKPIPGQGPGRGRSGSVLSVGSGPGSPAYELAHGYDVGMSVPRRMEGGGGYMMNGMGMGGMNGMSAMNGGMHPGYGGHGGHHGGMQHGMGGGNTMSGMGANMMGVGVGGGNNGNAMMMMMM</sequence>
<keyword evidence="1" id="KW-0805">Transcription regulation</keyword>
<evidence type="ECO:0000256" key="5">
    <source>
        <dbReference type="ARBA" id="ARBA00023242"/>
    </source>
</evidence>
<gene>
    <name evidence="9" type="ORF">CVT26_011676</name>
</gene>
<keyword evidence="10" id="KW-1185">Reference proteome</keyword>
<dbReference type="PANTHER" id="PTHR10328:SF3">
    <property type="entry name" value="PROTEIN MAX"/>
    <property type="match status" value="1"/>
</dbReference>
<feature type="compositionally biased region" description="Basic and acidic residues" evidence="7">
    <location>
        <begin position="85"/>
        <end position="98"/>
    </location>
</feature>
<dbReference type="SUPFAM" id="SSF47459">
    <property type="entry name" value="HLH, helix-loop-helix DNA-binding domain"/>
    <property type="match status" value="1"/>
</dbReference>
<dbReference type="PROSITE" id="PS50888">
    <property type="entry name" value="BHLH"/>
    <property type="match status" value="1"/>
</dbReference>
<feature type="compositionally biased region" description="Low complexity" evidence="7">
    <location>
        <begin position="374"/>
        <end position="391"/>
    </location>
</feature>
<feature type="domain" description="BHLH" evidence="8">
    <location>
        <begin position="88"/>
        <end position="140"/>
    </location>
</feature>
<dbReference type="SMART" id="SM00353">
    <property type="entry name" value="HLH"/>
    <property type="match status" value="1"/>
</dbReference>
<evidence type="ECO:0000256" key="2">
    <source>
        <dbReference type="ARBA" id="ARBA00023125"/>
    </source>
</evidence>
<keyword evidence="3" id="KW-0010">Activator</keyword>
<evidence type="ECO:0000313" key="9">
    <source>
        <dbReference type="EMBL" id="PPQ76107.1"/>
    </source>
</evidence>
<dbReference type="Gene3D" id="4.10.280.10">
    <property type="entry name" value="Helix-loop-helix DNA-binding domain"/>
    <property type="match status" value="1"/>
</dbReference>
<feature type="compositionally biased region" description="Low complexity" evidence="7">
    <location>
        <begin position="399"/>
        <end position="408"/>
    </location>
</feature>
<evidence type="ECO:0000259" key="8">
    <source>
        <dbReference type="PROSITE" id="PS50888"/>
    </source>
</evidence>
<evidence type="ECO:0000256" key="7">
    <source>
        <dbReference type="SAM" id="MobiDB-lite"/>
    </source>
</evidence>
<dbReference type="GO" id="GO:0003700">
    <property type="term" value="F:DNA-binding transcription factor activity"/>
    <property type="evidence" value="ECO:0007669"/>
    <property type="project" value="TreeGrafter"/>
</dbReference>
<organism evidence="9 10">
    <name type="scientific">Gymnopilus dilepis</name>
    <dbReference type="NCBI Taxonomy" id="231916"/>
    <lineage>
        <taxon>Eukaryota</taxon>
        <taxon>Fungi</taxon>
        <taxon>Dikarya</taxon>
        <taxon>Basidiomycota</taxon>
        <taxon>Agaricomycotina</taxon>
        <taxon>Agaricomycetes</taxon>
        <taxon>Agaricomycetidae</taxon>
        <taxon>Agaricales</taxon>
        <taxon>Agaricineae</taxon>
        <taxon>Hymenogastraceae</taxon>
        <taxon>Gymnopilus</taxon>
    </lineage>
</organism>
<keyword evidence="5" id="KW-0539">Nucleus</keyword>
<dbReference type="Proteomes" id="UP000284706">
    <property type="component" value="Unassembled WGS sequence"/>
</dbReference>
<evidence type="ECO:0000256" key="3">
    <source>
        <dbReference type="ARBA" id="ARBA00023159"/>
    </source>
</evidence>
<dbReference type="Pfam" id="PF00010">
    <property type="entry name" value="HLH"/>
    <property type="match status" value="1"/>
</dbReference>
<keyword evidence="2" id="KW-0238">DNA-binding</keyword>
<feature type="region of interest" description="Disordered" evidence="7">
    <location>
        <begin position="448"/>
        <end position="482"/>
    </location>
</feature>
<dbReference type="OrthoDB" id="8964853at2759"/>
<dbReference type="InParanoid" id="A0A409WC62"/>